<dbReference type="RefSeq" id="WP_161894121.1">
    <property type="nucleotide sequence ID" value="NZ_BJOV01000002.1"/>
</dbReference>
<dbReference type="EMBL" id="BJOV01000002">
    <property type="protein sequence ID" value="GEE00194.1"/>
    <property type="molecule type" value="Genomic_DNA"/>
</dbReference>
<protein>
    <submittedName>
        <fullName evidence="3">Uncharacterized protein</fullName>
    </submittedName>
</protein>
<proteinExistence type="predicted"/>
<evidence type="ECO:0000256" key="2">
    <source>
        <dbReference type="SAM" id="MobiDB-lite"/>
    </source>
</evidence>
<name>A0A7I9V4U0_9ACTN</name>
<keyword evidence="1" id="KW-0175">Coiled coil</keyword>
<comment type="caution">
    <text evidence="3">The sequence shown here is derived from an EMBL/GenBank/DDBJ whole genome shotgun (WGS) entry which is preliminary data.</text>
</comment>
<feature type="coiled-coil region" evidence="1">
    <location>
        <begin position="57"/>
        <end position="84"/>
    </location>
</feature>
<dbReference type="Proteomes" id="UP000444960">
    <property type="component" value="Unassembled WGS sequence"/>
</dbReference>
<dbReference type="AlphaFoldDB" id="A0A7I9V4U0"/>
<keyword evidence="4" id="KW-1185">Reference proteome</keyword>
<gene>
    <name evidence="3" type="ORF">nbrc107696_06400</name>
</gene>
<evidence type="ECO:0000256" key="1">
    <source>
        <dbReference type="SAM" id="Coils"/>
    </source>
</evidence>
<reference evidence="4" key="1">
    <citation type="submission" date="2019-06" db="EMBL/GenBank/DDBJ databases">
        <title>Gordonia isolated from sludge of a wastewater treatment plant.</title>
        <authorList>
            <person name="Tamura T."/>
            <person name="Aoyama K."/>
            <person name="Kang Y."/>
            <person name="Saito S."/>
            <person name="Akiyama N."/>
            <person name="Yazawa K."/>
            <person name="Gonoi T."/>
            <person name="Mikami Y."/>
        </authorList>
    </citation>
    <scope>NUCLEOTIDE SEQUENCE [LARGE SCALE GENOMIC DNA]</scope>
    <source>
        <strain evidence="4">NBRC 107696</strain>
    </source>
</reference>
<evidence type="ECO:0000313" key="3">
    <source>
        <dbReference type="EMBL" id="GEE00194.1"/>
    </source>
</evidence>
<feature type="region of interest" description="Disordered" evidence="2">
    <location>
        <begin position="1"/>
        <end position="23"/>
    </location>
</feature>
<evidence type="ECO:0000313" key="4">
    <source>
        <dbReference type="Proteomes" id="UP000444960"/>
    </source>
</evidence>
<accession>A0A7I9V4U0</accession>
<organism evidence="3 4">
    <name type="scientific">Gordonia spumicola</name>
    <dbReference type="NCBI Taxonomy" id="589161"/>
    <lineage>
        <taxon>Bacteria</taxon>
        <taxon>Bacillati</taxon>
        <taxon>Actinomycetota</taxon>
        <taxon>Actinomycetes</taxon>
        <taxon>Mycobacteriales</taxon>
        <taxon>Gordoniaceae</taxon>
        <taxon>Gordonia</taxon>
    </lineage>
</organism>
<sequence length="101" mass="11069">MTRKTQLRSVAPDETVPEPEKPLSLTEAVAAGDTLAIMRAQRVIIAEGLESALDNTRPQYSNELSKLNKLIAEEEARRRTASAEASVVADLEVEQWDGTGY</sequence>
<dbReference type="OrthoDB" id="4774696at2"/>